<dbReference type="EMBL" id="KI894022">
    <property type="protein sequence ID" value="OCF24465.1"/>
    <property type="molecule type" value="Genomic_DNA"/>
</dbReference>
<evidence type="ECO:0000313" key="3">
    <source>
        <dbReference type="EMBL" id="WVW84774.1"/>
    </source>
</evidence>
<dbReference type="KEGG" id="kbi:30210324"/>
<dbReference type="VEuPathDB" id="FungiDB:I302_05925"/>
<dbReference type="EMBL" id="CP144545">
    <property type="protein sequence ID" value="WVW84774.1"/>
    <property type="molecule type" value="Genomic_DNA"/>
</dbReference>
<evidence type="ECO:0000313" key="2">
    <source>
        <dbReference type="EMBL" id="OCF24465.1"/>
    </source>
</evidence>
<dbReference type="AlphaFoldDB" id="A0A1B9G0B6"/>
<accession>A0A1B9G0B6</accession>
<evidence type="ECO:0000256" key="1">
    <source>
        <dbReference type="SAM" id="MobiDB-lite"/>
    </source>
</evidence>
<gene>
    <name evidence="2" type="ORF">I302_05925</name>
    <name evidence="3" type="ORF">I302_106809</name>
</gene>
<reference evidence="2" key="3">
    <citation type="submission" date="2014-01" db="EMBL/GenBank/DDBJ databases">
        <title>Evolution of pathogenesis and genome organization in the Tremellales.</title>
        <authorList>
            <person name="Cuomo C."/>
            <person name="Litvintseva A."/>
            <person name="Heitman J."/>
            <person name="Chen Y."/>
            <person name="Sun S."/>
            <person name="Springer D."/>
            <person name="Dromer F."/>
            <person name="Young S."/>
            <person name="Zeng Q."/>
            <person name="Chapman S."/>
            <person name="Gujja S."/>
            <person name="Saif S."/>
            <person name="Birren B."/>
        </authorList>
    </citation>
    <scope>NUCLEOTIDE SEQUENCE</scope>
    <source>
        <strain evidence="2">CBS 10118</strain>
    </source>
</reference>
<reference evidence="3" key="4">
    <citation type="submission" date="2024-02" db="EMBL/GenBank/DDBJ databases">
        <title>Comparative genomics of Cryptococcus and Kwoniella reveals pathogenesis evolution and contrasting modes of karyotype evolution via chromosome fusion or intercentromeric recombination.</title>
        <authorList>
            <person name="Coelho M.A."/>
            <person name="David-Palma M."/>
            <person name="Shea T."/>
            <person name="Bowers K."/>
            <person name="McGinley-Smith S."/>
            <person name="Mohammad A.W."/>
            <person name="Gnirke A."/>
            <person name="Yurkov A.M."/>
            <person name="Nowrousian M."/>
            <person name="Sun S."/>
            <person name="Cuomo C.A."/>
            <person name="Heitman J."/>
        </authorList>
    </citation>
    <scope>NUCLEOTIDE SEQUENCE</scope>
    <source>
        <strain evidence="3">CBS 10118</strain>
    </source>
</reference>
<feature type="compositionally biased region" description="Basic and acidic residues" evidence="1">
    <location>
        <begin position="91"/>
        <end position="110"/>
    </location>
</feature>
<sequence>MSSSSKTTTSRTVPRLLPSTSQLGLMNGTRFTPTIGSVNESFSMYIAAARERRAAALVSMEIAKLLGALEGEAVGVDTSIGHAFRINTRIPKPDDSGDESIFRDTGKEGDLNYEDPSLMPDRSFISKQGPRFVVKRDGVCRDTLKAALDAEKSDKEL</sequence>
<reference evidence="3" key="2">
    <citation type="submission" date="2013-07" db="EMBL/GenBank/DDBJ databases">
        <authorList>
            <consortium name="The Broad Institute Genome Sequencing Platform"/>
            <person name="Cuomo C."/>
            <person name="Litvintseva A."/>
            <person name="Chen Y."/>
            <person name="Heitman J."/>
            <person name="Sun S."/>
            <person name="Springer D."/>
            <person name="Dromer F."/>
            <person name="Young S.K."/>
            <person name="Zeng Q."/>
            <person name="Gargeya S."/>
            <person name="Fitzgerald M."/>
            <person name="Abouelleil A."/>
            <person name="Alvarado L."/>
            <person name="Berlin A.M."/>
            <person name="Chapman S.B."/>
            <person name="Dewar J."/>
            <person name="Goldberg J."/>
            <person name="Griggs A."/>
            <person name="Gujja S."/>
            <person name="Hansen M."/>
            <person name="Howarth C."/>
            <person name="Imamovic A."/>
            <person name="Larimer J."/>
            <person name="McCowan C."/>
            <person name="Murphy C."/>
            <person name="Pearson M."/>
            <person name="Priest M."/>
            <person name="Roberts A."/>
            <person name="Saif S."/>
            <person name="Shea T."/>
            <person name="Sykes S."/>
            <person name="Wortman J."/>
            <person name="Nusbaum C."/>
            <person name="Birren B."/>
        </authorList>
    </citation>
    <scope>NUCLEOTIDE SEQUENCE</scope>
    <source>
        <strain evidence="3">CBS 10118</strain>
    </source>
</reference>
<evidence type="ECO:0000313" key="4">
    <source>
        <dbReference type="Proteomes" id="UP000092730"/>
    </source>
</evidence>
<keyword evidence="4" id="KW-1185">Reference proteome</keyword>
<dbReference type="RefSeq" id="XP_019045535.1">
    <property type="nucleotide sequence ID" value="XM_019192538.1"/>
</dbReference>
<name>A0A1B9G0B6_9TREE</name>
<protein>
    <submittedName>
        <fullName evidence="2">Uncharacterized protein</fullName>
    </submittedName>
</protein>
<feature type="region of interest" description="Disordered" evidence="1">
    <location>
        <begin position="91"/>
        <end position="120"/>
    </location>
</feature>
<dbReference type="GeneID" id="30210324"/>
<dbReference type="Proteomes" id="UP000092730">
    <property type="component" value="Chromosome 5"/>
</dbReference>
<proteinExistence type="predicted"/>
<organism evidence="2">
    <name type="scientific">Kwoniella bestiolae CBS 10118</name>
    <dbReference type="NCBI Taxonomy" id="1296100"/>
    <lineage>
        <taxon>Eukaryota</taxon>
        <taxon>Fungi</taxon>
        <taxon>Dikarya</taxon>
        <taxon>Basidiomycota</taxon>
        <taxon>Agaricomycotina</taxon>
        <taxon>Tremellomycetes</taxon>
        <taxon>Tremellales</taxon>
        <taxon>Cryptococcaceae</taxon>
        <taxon>Kwoniella</taxon>
    </lineage>
</organism>
<reference evidence="2" key="1">
    <citation type="submission" date="2013-07" db="EMBL/GenBank/DDBJ databases">
        <title>The Genome Sequence of Cryptococcus bestiolae CBS10118.</title>
        <authorList>
            <consortium name="The Broad Institute Genome Sequencing Platform"/>
            <person name="Cuomo C."/>
            <person name="Litvintseva A."/>
            <person name="Chen Y."/>
            <person name="Heitman J."/>
            <person name="Sun S."/>
            <person name="Springer D."/>
            <person name="Dromer F."/>
            <person name="Young S.K."/>
            <person name="Zeng Q."/>
            <person name="Gargeya S."/>
            <person name="Fitzgerald M."/>
            <person name="Abouelleil A."/>
            <person name="Alvarado L."/>
            <person name="Berlin A.M."/>
            <person name="Chapman S.B."/>
            <person name="Dewar J."/>
            <person name="Goldberg J."/>
            <person name="Griggs A."/>
            <person name="Gujja S."/>
            <person name="Hansen M."/>
            <person name="Howarth C."/>
            <person name="Imamovic A."/>
            <person name="Larimer J."/>
            <person name="McCowan C."/>
            <person name="Murphy C."/>
            <person name="Pearson M."/>
            <person name="Priest M."/>
            <person name="Roberts A."/>
            <person name="Saif S."/>
            <person name="Shea T."/>
            <person name="Sykes S."/>
            <person name="Wortman J."/>
            <person name="Nusbaum C."/>
            <person name="Birren B."/>
        </authorList>
    </citation>
    <scope>NUCLEOTIDE SEQUENCE [LARGE SCALE GENOMIC DNA]</scope>
    <source>
        <strain evidence="2">CBS 10118</strain>
    </source>
</reference>